<dbReference type="GO" id="GO:0051082">
    <property type="term" value="F:unfolded protein binding"/>
    <property type="evidence" value="ECO:0007669"/>
    <property type="project" value="TreeGrafter"/>
</dbReference>
<evidence type="ECO:0000256" key="1">
    <source>
        <dbReference type="ARBA" id="ARBA00093634"/>
    </source>
</evidence>
<name>A0A6A6USK7_9PEZI</name>
<dbReference type="EMBL" id="MU004230">
    <property type="protein sequence ID" value="KAF2674397.1"/>
    <property type="molecule type" value="Genomic_DNA"/>
</dbReference>
<evidence type="ECO:0000313" key="4">
    <source>
        <dbReference type="Proteomes" id="UP000799302"/>
    </source>
</evidence>
<dbReference type="PANTHER" id="PTHR31996:SF2">
    <property type="entry name" value="COILED-COIL DOMAIN-CONTAINING PROTEIN 115"/>
    <property type="match status" value="1"/>
</dbReference>
<dbReference type="OrthoDB" id="408631at2759"/>
<keyword evidence="4" id="KW-1185">Reference proteome</keyword>
<dbReference type="PANTHER" id="PTHR31996">
    <property type="entry name" value="COILED-COIL DOMAIN-CONTAINING PROTEIN 115"/>
    <property type="match status" value="1"/>
</dbReference>
<dbReference type="GO" id="GO:0070072">
    <property type="term" value="P:vacuolar proton-transporting V-type ATPase complex assembly"/>
    <property type="evidence" value="ECO:0007669"/>
    <property type="project" value="InterPro"/>
</dbReference>
<sequence>MSSSPELEQHITALDALLEQYLYLLDEHQKARETLHKSLSLGFISLARANSSAQGGKRFGQDDYDYRMQATKLVQVDSLNKDVLKYSVLASKISEATPDKTISSTEAESSQQADDKPNDPIRWFGMIVPNALKDTQAQFVTAVGESVPQILNISTQMRQLEIDIGRSRKAIKRLEKSDASILPTI</sequence>
<feature type="region of interest" description="Disordered" evidence="2">
    <location>
        <begin position="99"/>
        <end position="120"/>
    </location>
</feature>
<dbReference type="GO" id="GO:1990871">
    <property type="term" value="C:Vma12-Vma22 assembly complex"/>
    <property type="evidence" value="ECO:0007669"/>
    <property type="project" value="TreeGrafter"/>
</dbReference>
<proteinExistence type="predicted"/>
<reference evidence="3" key="1">
    <citation type="journal article" date="2020" name="Stud. Mycol.">
        <title>101 Dothideomycetes genomes: a test case for predicting lifestyles and emergence of pathogens.</title>
        <authorList>
            <person name="Haridas S."/>
            <person name="Albert R."/>
            <person name="Binder M."/>
            <person name="Bloem J."/>
            <person name="Labutti K."/>
            <person name="Salamov A."/>
            <person name="Andreopoulos B."/>
            <person name="Baker S."/>
            <person name="Barry K."/>
            <person name="Bills G."/>
            <person name="Bluhm B."/>
            <person name="Cannon C."/>
            <person name="Castanera R."/>
            <person name="Culley D."/>
            <person name="Daum C."/>
            <person name="Ezra D."/>
            <person name="Gonzalez J."/>
            <person name="Henrissat B."/>
            <person name="Kuo A."/>
            <person name="Liang C."/>
            <person name="Lipzen A."/>
            <person name="Lutzoni F."/>
            <person name="Magnuson J."/>
            <person name="Mondo S."/>
            <person name="Nolan M."/>
            <person name="Ohm R."/>
            <person name="Pangilinan J."/>
            <person name="Park H.-J."/>
            <person name="Ramirez L."/>
            <person name="Alfaro M."/>
            <person name="Sun H."/>
            <person name="Tritt A."/>
            <person name="Yoshinaga Y."/>
            <person name="Zwiers L.-H."/>
            <person name="Turgeon B."/>
            <person name="Goodwin S."/>
            <person name="Spatafora J."/>
            <person name="Crous P."/>
            <person name="Grigoriev I."/>
        </authorList>
    </citation>
    <scope>NUCLEOTIDE SEQUENCE</scope>
    <source>
        <strain evidence="3">CBS 115976</strain>
    </source>
</reference>
<protein>
    <recommendedName>
        <fullName evidence="1">Vacuolar ATPase assembly protein VMA22</fullName>
    </recommendedName>
</protein>
<organism evidence="3 4">
    <name type="scientific">Microthyrium microscopicum</name>
    <dbReference type="NCBI Taxonomy" id="703497"/>
    <lineage>
        <taxon>Eukaryota</taxon>
        <taxon>Fungi</taxon>
        <taxon>Dikarya</taxon>
        <taxon>Ascomycota</taxon>
        <taxon>Pezizomycotina</taxon>
        <taxon>Dothideomycetes</taxon>
        <taxon>Dothideomycetes incertae sedis</taxon>
        <taxon>Microthyriales</taxon>
        <taxon>Microthyriaceae</taxon>
        <taxon>Microthyrium</taxon>
    </lineage>
</organism>
<gene>
    <name evidence="3" type="ORF">BT63DRAFT_449389</name>
</gene>
<dbReference type="Pfam" id="PF21730">
    <property type="entry name" value="Vma22_CCDC115"/>
    <property type="match status" value="1"/>
</dbReference>
<accession>A0A6A6USK7</accession>
<feature type="compositionally biased region" description="Polar residues" evidence="2">
    <location>
        <begin position="100"/>
        <end position="112"/>
    </location>
</feature>
<dbReference type="AlphaFoldDB" id="A0A6A6USK7"/>
<dbReference type="Proteomes" id="UP000799302">
    <property type="component" value="Unassembled WGS sequence"/>
</dbReference>
<dbReference type="InterPro" id="IPR040357">
    <property type="entry name" value="Vma22/CCDC115"/>
</dbReference>
<evidence type="ECO:0000256" key="2">
    <source>
        <dbReference type="SAM" id="MobiDB-lite"/>
    </source>
</evidence>
<evidence type="ECO:0000313" key="3">
    <source>
        <dbReference type="EMBL" id="KAF2674397.1"/>
    </source>
</evidence>